<evidence type="ECO:0000256" key="8">
    <source>
        <dbReference type="RuleBase" id="RU000461"/>
    </source>
</evidence>
<keyword evidence="3 7" id="KW-0479">Metal-binding</keyword>
<dbReference type="CDD" id="cd11041">
    <property type="entry name" value="CYP503A1-like"/>
    <property type="match status" value="1"/>
</dbReference>
<comment type="caution">
    <text evidence="10">The sequence shown here is derived from an EMBL/GenBank/DDBJ whole genome shotgun (WGS) entry which is preliminary data.</text>
</comment>
<dbReference type="InterPro" id="IPR002403">
    <property type="entry name" value="Cyt_P450_E_grp-IV"/>
</dbReference>
<dbReference type="Pfam" id="PF00067">
    <property type="entry name" value="p450"/>
    <property type="match status" value="1"/>
</dbReference>
<reference evidence="10 11" key="1">
    <citation type="submission" date="2016-03" db="EMBL/GenBank/DDBJ databases">
        <title>The draft genome sequence of Fonsecaea nubica causative agent of cutaneous subcutaneous infection in human host.</title>
        <authorList>
            <person name="Costa F."/>
            <person name="Sybren D.H."/>
            <person name="Raittz R.T."/>
            <person name="Weiss V.A."/>
            <person name="Leao A.C."/>
            <person name="Gomes R."/>
            <person name="De Souza E.M."/>
            <person name="Pedrosa F.O."/>
            <person name="Steffens M.B."/>
            <person name="Bombassaro A."/>
            <person name="Tadra-Sfeir M.Z."/>
            <person name="Moreno L.F."/>
            <person name="Najafzadeh M.J."/>
            <person name="Felipe M.S."/>
            <person name="Teixeira M."/>
            <person name="Sun J."/>
            <person name="Xi L."/>
            <person name="Castro M.A."/>
            <person name="Vicente V.A."/>
        </authorList>
    </citation>
    <scope>NUCLEOTIDE SEQUENCE [LARGE SCALE GENOMIC DNA]</scope>
    <source>
        <strain evidence="10 11">CBS 269.64</strain>
    </source>
</reference>
<evidence type="ECO:0000256" key="1">
    <source>
        <dbReference type="ARBA" id="ARBA00001971"/>
    </source>
</evidence>
<dbReference type="Gene3D" id="1.10.630.10">
    <property type="entry name" value="Cytochrome P450"/>
    <property type="match status" value="1"/>
</dbReference>
<keyword evidence="7 8" id="KW-0349">Heme</keyword>
<dbReference type="EMBL" id="LVCJ01000092">
    <property type="protein sequence ID" value="OAL27831.1"/>
    <property type="molecule type" value="Genomic_DNA"/>
</dbReference>
<organism evidence="10 11">
    <name type="scientific">Fonsecaea nubica</name>
    <dbReference type="NCBI Taxonomy" id="856822"/>
    <lineage>
        <taxon>Eukaryota</taxon>
        <taxon>Fungi</taxon>
        <taxon>Dikarya</taxon>
        <taxon>Ascomycota</taxon>
        <taxon>Pezizomycotina</taxon>
        <taxon>Eurotiomycetes</taxon>
        <taxon>Chaetothyriomycetidae</taxon>
        <taxon>Chaetothyriales</taxon>
        <taxon>Herpotrichiellaceae</taxon>
        <taxon>Fonsecaea</taxon>
    </lineage>
</organism>
<evidence type="ECO:0000313" key="11">
    <source>
        <dbReference type="Proteomes" id="UP000185904"/>
    </source>
</evidence>
<dbReference type="SUPFAM" id="SSF48264">
    <property type="entry name" value="Cytochrome P450"/>
    <property type="match status" value="1"/>
</dbReference>
<evidence type="ECO:0000256" key="9">
    <source>
        <dbReference type="SAM" id="Phobius"/>
    </source>
</evidence>
<dbReference type="Proteomes" id="UP000185904">
    <property type="component" value="Unassembled WGS sequence"/>
</dbReference>
<keyword evidence="9" id="KW-0472">Membrane</keyword>
<dbReference type="PANTHER" id="PTHR46206:SF6">
    <property type="entry name" value="CYTOCHROME P450 MONOOXYGENASE AN1598-RELATED"/>
    <property type="match status" value="1"/>
</dbReference>
<dbReference type="GO" id="GO:0004497">
    <property type="term" value="F:monooxygenase activity"/>
    <property type="evidence" value="ECO:0007669"/>
    <property type="project" value="UniProtKB-KW"/>
</dbReference>
<dbReference type="AlphaFoldDB" id="A0A178CGJ0"/>
<dbReference type="GeneID" id="34593081"/>
<evidence type="ECO:0000256" key="3">
    <source>
        <dbReference type="ARBA" id="ARBA00022723"/>
    </source>
</evidence>
<evidence type="ECO:0000256" key="4">
    <source>
        <dbReference type="ARBA" id="ARBA00023002"/>
    </source>
</evidence>
<dbReference type="PRINTS" id="PR00465">
    <property type="entry name" value="EP450IV"/>
</dbReference>
<feature type="transmembrane region" description="Helical" evidence="9">
    <location>
        <begin position="22"/>
        <end position="39"/>
    </location>
</feature>
<feature type="binding site" description="axial binding residue" evidence="7">
    <location>
        <position position="476"/>
    </location>
    <ligand>
        <name>heme</name>
        <dbReference type="ChEBI" id="CHEBI:30413"/>
    </ligand>
    <ligandPart>
        <name>Fe</name>
        <dbReference type="ChEBI" id="CHEBI:18248"/>
    </ligandPart>
</feature>
<sequence length="541" mass="62385">MGIAGQNMAEPTWAGGLESKRLRTYLFAFLIPTVIYFLVKALQRPKRRFPNVPWLRLSSKPGKKGEKEDAMKFVENGHKVIMEGADTVQYTRQGLNWMMRTPEGGQFVVHPKFVEELRSAKETDLHNLPANNDLMQTRHTMHKDLEWDQYHFNVVSKQLTHSLGPGLPEIVDECKGAFATEIGHPEDWKSVHMYPTAFNIVTRTANRLLFGKELARDPSFLKMAIEYSECFFGGANMVRHYPEWMKPLVLRFRTGLAQQTAIANEKLIPVLKQRLKDMERAKKENRWAEYEKTKPADTIQWVLDITPPEKMNLKVVTLRLVHILTAAVHTSSVTFLNTMYDLAAHPEVLDELRQEINDVFASENGLWRKQGLTKLVKMDSFIKESARFHPFQAGTMDRIAMRDYTLSDGTFVPKGTYMLTPSSAANLDPDVWGPDAEKFDPWRFQRMRQAPGQETLHSMVQTTPNFTFFGHGKHACPGRFFAVNEIKVLLTYTLVHYDVKYPPNAPTPEMMWFSGKTMPDMKTYLLWKERKDVQLPWNEVS</sequence>
<evidence type="ECO:0000256" key="2">
    <source>
        <dbReference type="ARBA" id="ARBA00010617"/>
    </source>
</evidence>
<dbReference type="PANTHER" id="PTHR46206">
    <property type="entry name" value="CYTOCHROME P450"/>
    <property type="match status" value="1"/>
</dbReference>
<dbReference type="GO" id="GO:0020037">
    <property type="term" value="F:heme binding"/>
    <property type="evidence" value="ECO:0007669"/>
    <property type="project" value="InterPro"/>
</dbReference>
<keyword evidence="11" id="KW-1185">Reference proteome</keyword>
<keyword evidence="9" id="KW-1133">Transmembrane helix</keyword>
<accession>A0A178CGJ0</accession>
<keyword evidence="5 7" id="KW-0408">Iron</keyword>
<proteinExistence type="inferred from homology"/>
<comment type="cofactor">
    <cofactor evidence="1 7">
        <name>heme</name>
        <dbReference type="ChEBI" id="CHEBI:30413"/>
    </cofactor>
</comment>
<dbReference type="GO" id="GO:0005506">
    <property type="term" value="F:iron ion binding"/>
    <property type="evidence" value="ECO:0007669"/>
    <property type="project" value="InterPro"/>
</dbReference>
<keyword evidence="6 8" id="KW-0503">Monooxygenase</keyword>
<name>A0A178CGJ0_9EURO</name>
<keyword evidence="9" id="KW-0812">Transmembrane</keyword>
<evidence type="ECO:0000313" key="10">
    <source>
        <dbReference type="EMBL" id="OAL27831.1"/>
    </source>
</evidence>
<dbReference type="InterPro" id="IPR001128">
    <property type="entry name" value="Cyt_P450"/>
</dbReference>
<evidence type="ECO:0000256" key="6">
    <source>
        <dbReference type="ARBA" id="ARBA00023033"/>
    </source>
</evidence>
<dbReference type="RefSeq" id="XP_022496098.1">
    <property type="nucleotide sequence ID" value="XM_022647953.1"/>
</dbReference>
<evidence type="ECO:0000256" key="5">
    <source>
        <dbReference type="ARBA" id="ARBA00023004"/>
    </source>
</evidence>
<protein>
    <submittedName>
        <fullName evidence="10">Uncharacterized protein</fullName>
    </submittedName>
</protein>
<comment type="similarity">
    <text evidence="2 8">Belongs to the cytochrome P450 family.</text>
</comment>
<evidence type="ECO:0000256" key="7">
    <source>
        <dbReference type="PIRSR" id="PIRSR602403-1"/>
    </source>
</evidence>
<dbReference type="OrthoDB" id="1844152at2759"/>
<dbReference type="GO" id="GO:0016705">
    <property type="term" value="F:oxidoreductase activity, acting on paired donors, with incorporation or reduction of molecular oxygen"/>
    <property type="evidence" value="ECO:0007669"/>
    <property type="project" value="InterPro"/>
</dbReference>
<gene>
    <name evidence="10" type="ORF">AYO20_09684</name>
</gene>
<dbReference type="InterPro" id="IPR017972">
    <property type="entry name" value="Cyt_P450_CS"/>
</dbReference>
<dbReference type="InterPro" id="IPR036396">
    <property type="entry name" value="Cyt_P450_sf"/>
</dbReference>
<keyword evidence="4 8" id="KW-0560">Oxidoreductase</keyword>
<dbReference type="PROSITE" id="PS00086">
    <property type="entry name" value="CYTOCHROME_P450"/>
    <property type="match status" value="1"/>
</dbReference>